<comment type="caution">
    <text evidence="1">The sequence shown here is derived from an EMBL/GenBank/DDBJ whole genome shotgun (WGS) entry which is preliminary data.</text>
</comment>
<proteinExistence type="predicted"/>
<accession>A0ABQ4M8L7</accession>
<dbReference type="Gene3D" id="3.30.1330.40">
    <property type="entry name" value="RutC-like"/>
    <property type="match status" value="1"/>
</dbReference>
<evidence type="ECO:0000313" key="2">
    <source>
        <dbReference type="Proteomes" id="UP000679992"/>
    </source>
</evidence>
<sequence length="121" mass="13846">MIQRISTPFSYSSAVAAGDYVFIGLHRGFGDTFEEQIRDVFVHLKNTLEQCDTSLDQIVQVSVHLKHIENLPAMEQIFCDYFAQDQYPARMTDTTEFFDKDCLLMIEGIAYNPGLTTSRHT</sequence>
<gene>
    <name evidence="1" type="ORF">J42TS3_13730</name>
</gene>
<protein>
    <recommendedName>
        <fullName evidence="3">Enamine deaminase RidA</fullName>
    </recommendedName>
</protein>
<evidence type="ECO:0000313" key="1">
    <source>
        <dbReference type="EMBL" id="GIP52338.1"/>
    </source>
</evidence>
<dbReference type="SUPFAM" id="SSF55298">
    <property type="entry name" value="YjgF-like"/>
    <property type="match status" value="1"/>
</dbReference>
<keyword evidence="2" id="KW-1185">Reference proteome</keyword>
<name>A0ABQ4M8L7_9BACL</name>
<dbReference type="InterPro" id="IPR006175">
    <property type="entry name" value="YjgF/YER057c/UK114"/>
</dbReference>
<dbReference type="Proteomes" id="UP000679992">
    <property type="component" value="Unassembled WGS sequence"/>
</dbReference>
<reference evidence="1 2" key="1">
    <citation type="submission" date="2021-03" db="EMBL/GenBank/DDBJ databases">
        <title>Antimicrobial resistance genes in bacteria isolated from Japanese honey, and their potential for conferring macrolide and lincosamide resistance in the American foulbrood pathogen Paenibacillus larvae.</title>
        <authorList>
            <person name="Okamoto M."/>
            <person name="Kumagai M."/>
            <person name="Kanamori H."/>
            <person name="Takamatsu D."/>
        </authorList>
    </citation>
    <scope>NUCLEOTIDE SEQUENCE [LARGE SCALE GENOMIC DNA]</scope>
    <source>
        <strain evidence="1 2">J42TS3</strain>
    </source>
</reference>
<dbReference type="RefSeq" id="WP_213654170.1">
    <property type="nucleotide sequence ID" value="NZ_BOSL01000003.1"/>
</dbReference>
<dbReference type="Pfam" id="PF01042">
    <property type="entry name" value="Ribonuc_L-PSP"/>
    <property type="match status" value="1"/>
</dbReference>
<organism evidence="1 2">
    <name type="scientific">Paenibacillus vini</name>
    <dbReference type="NCBI Taxonomy" id="1476024"/>
    <lineage>
        <taxon>Bacteria</taxon>
        <taxon>Bacillati</taxon>
        <taxon>Bacillota</taxon>
        <taxon>Bacilli</taxon>
        <taxon>Bacillales</taxon>
        <taxon>Paenibacillaceae</taxon>
        <taxon>Paenibacillus</taxon>
    </lineage>
</organism>
<dbReference type="InterPro" id="IPR035959">
    <property type="entry name" value="RutC-like_sf"/>
</dbReference>
<evidence type="ECO:0008006" key="3">
    <source>
        <dbReference type="Google" id="ProtNLM"/>
    </source>
</evidence>
<dbReference type="EMBL" id="BOSL01000003">
    <property type="protein sequence ID" value="GIP52338.1"/>
    <property type="molecule type" value="Genomic_DNA"/>
</dbReference>